<keyword evidence="9" id="KW-1185">Reference proteome</keyword>
<dbReference type="EMBL" id="CP046244">
    <property type="protein sequence ID" value="QGP93312.1"/>
    <property type="molecule type" value="Genomic_DNA"/>
</dbReference>
<dbReference type="PANTHER" id="PTHR42775:SF1">
    <property type="entry name" value="PERMEASE RV2963-RELATED"/>
    <property type="match status" value="1"/>
</dbReference>
<dbReference type="Proteomes" id="UP000425916">
    <property type="component" value="Chromosome"/>
</dbReference>
<protein>
    <submittedName>
        <fullName evidence="8">Putative permease</fullName>
    </submittedName>
</protein>
<gene>
    <name evidence="8" type="ORF">MGLY_27190</name>
</gene>
<keyword evidence="5 7" id="KW-1133">Transmembrane helix</keyword>
<comment type="similarity">
    <text evidence="2">Belongs to the UPF0718 family.</text>
</comment>
<dbReference type="GO" id="GO:0005886">
    <property type="term" value="C:plasma membrane"/>
    <property type="evidence" value="ECO:0007669"/>
    <property type="project" value="UniProtKB-SubCell"/>
</dbReference>
<feature type="transmembrane region" description="Helical" evidence="7">
    <location>
        <begin position="15"/>
        <end position="38"/>
    </location>
</feature>
<proteinExistence type="inferred from homology"/>
<evidence type="ECO:0000256" key="6">
    <source>
        <dbReference type="ARBA" id="ARBA00023136"/>
    </source>
</evidence>
<dbReference type="AlphaFoldDB" id="A0A6I5ZTE7"/>
<accession>A0A6I5ZTE7</accession>
<evidence type="ECO:0000313" key="9">
    <source>
        <dbReference type="Proteomes" id="UP000425916"/>
    </source>
</evidence>
<keyword evidence="6 7" id="KW-0472">Membrane</keyword>
<sequence length="105" mass="11957">MVCTWHQERAWQKPLTFLFMIPLKILFMLAVIIFLVSLLRSFFPPEKTRAILNRKHKFWGNILAAILGIVTPFCSCSAVPVFIGFVESGVPLGGYFFLFDFIADG</sequence>
<evidence type="ECO:0000256" key="7">
    <source>
        <dbReference type="SAM" id="Phobius"/>
    </source>
</evidence>
<evidence type="ECO:0000313" key="8">
    <source>
        <dbReference type="EMBL" id="QGP93312.1"/>
    </source>
</evidence>
<evidence type="ECO:0000256" key="2">
    <source>
        <dbReference type="ARBA" id="ARBA00006386"/>
    </source>
</evidence>
<evidence type="ECO:0000256" key="1">
    <source>
        <dbReference type="ARBA" id="ARBA00004651"/>
    </source>
</evidence>
<organism evidence="8 9">
    <name type="scientific">Neomoorella glycerini</name>
    <dbReference type="NCBI Taxonomy" id="55779"/>
    <lineage>
        <taxon>Bacteria</taxon>
        <taxon>Bacillati</taxon>
        <taxon>Bacillota</taxon>
        <taxon>Clostridia</taxon>
        <taxon>Neomoorellales</taxon>
        <taxon>Neomoorellaceae</taxon>
        <taxon>Neomoorella</taxon>
    </lineage>
</organism>
<keyword evidence="4 7" id="KW-0812">Transmembrane</keyword>
<evidence type="ECO:0000256" key="3">
    <source>
        <dbReference type="ARBA" id="ARBA00022475"/>
    </source>
</evidence>
<evidence type="ECO:0000256" key="5">
    <source>
        <dbReference type="ARBA" id="ARBA00022989"/>
    </source>
</evidence>
<keyword evidence="3" id="KW-1003">Cell membrane</keyword>
<feature type="transmembrane region" description="Helical" evidence="7">
    <location>
        <begin position="58"/>
        <end position="83"/>
    </location>
</feature>
<evidence type="ECO:0000256" key="4">
    <source>
        <dbReference type="ARBA" id="ARBA00022692"/>
    </source>
</evidence>
<dbReference type="Pfam" id="PF03773">
    <property type="entry name" value="ArsP_1"/>
    <property type="match status" value="1"/>
</dbReference>
<dbReference type="InterPro" id="IPR005524">
    <property type="entry name" value="DUF318"/>
</dbReference>
<dbReference type="PANTHER" id="PTHR42775">
    <property type="entry name" value="PERMEASE RV2963-RELATED"/>
    <property type="match status" value="1"/>
</dbReference>
<comment type="subcellular location">
    <subcellularLocation>
        <location evidence="1">Cell membrane</location>
        <topology evidence="1">Multi-pass membrane protein</topology>
    </subcellularLocation>
</comment>
<dbReference type="InterPro" id="IPR053166">
    <property type="entry name" value="UPF0718_permease"/>
</dbReference>
<reference evidence="8 9" key="1">
    <citation type="submission" date="2019-11" db="EMBL/GenBank/DDBJ databases">
        <title>Genome sequence of Moorella glycerini DSM11254.</title>
        <authorList>
            <person name="Poehlein A."/>
            <person name="Boeer T."/>
            <person name="Daniel R."/>
        </authorList>
    </citation>
    <scope>NUCLEOTIDE SEQUENCE [LARGE SCALE GENOMIC DNA]</scope>
    <source>
        <strain evidence="8 9">DSM 11254</strain>
    </source>
</reference>
<name>A0A6I5ZTE7_9FIRM</name>